<feature type="compositionally biased region" description="Pro residues" evidence="1">
    <location>
        <begin position="191"/>
        <end position="211"/>
    </location>
</feature>
<feature type="compositionally biased region" description="Pro residues" evidence="1">
    <location>
        <begin position="131"/>
        <end position="162"/>
    </location>
</feature>
<keyword evidence="3" id="KW-1185">Reference proteome</keyword>
<dbReference type="EMBL" id="KZ998464">
    <property type="protein sequence ID" value="RKO86114.1"/>
    <property type="molecule type" value="Genomic_DNA"/>
</dbReference>
<dbReference type="AlphaFoldDB" id="A0A4P9W1X3"/>
<organism evidence="2 3">
    <name type="scientific">Blyttiomyces helicus</name>
    <dbReference type="NCBI Taxonomy" id="388810"/>
    <lineage>
        <taxon>Eukaryota</taxon>
        <taxon>Fungi</taxon>
        <taxon>Fungi incertae sedis</taxon>
        <taxon>Chytridiomycota</taxon>
        <taxon>Chytridiomycota incertae sedis</taxon>
        <taxon>Chytridiomycetes</taxon>
        <taxon>Chytridiomycetes incertae sedis</taxon>
        <taxon>Blyttiomyces</taxon>
    </lineage>
</organism>
<sequence>MGSAVRRRQRVRANCCWGPPAGPQSLNPVLDSCCPIFPPLGLPSLSILFPPSPRLPSVLTLSPFHLPPVSKTPPVAVAQHARVEWVYTIVRVRKVGWAVAAVCGTERDAKRGGAPTRKLKRTLERGDAASSPPPPTTIPPPHTTTTPPPTHPKSPPSSPPAAAPKTQTLRLAVHPYDSATAFRPFAIATPLPAPSQQPYPNPTTTPAPPSTPTAVPQPATQAIATRRGHRSTFGRTKRAGVVDCGPAGTAAADAAHAGARGGRERAAVYEVGISRCQPHALAPGPALAPASLKEQLPAAGDRYPDPAVFEPFPRVSRELSELLMLEAGRGRRTRDATQPTAKP</sequence>
<evidence type="ECO:0000313" key="2">
    <source>
        <dbReference type="EMBL" id="RKO86114.1"/>
    </source>
</evidence>
<evidence type="ECO:0000313" key="3">
    <source>
        <dbReference type="Proteomes" id="UP000269721"/>
    </source>
</evidence>
<feature type="region of interest" description="Disordered" evidence="1">
    <location>
        <begin position="108"/>
        <end position="165"/>
    </location>
</feature>
<dbReference type="Proteomes" id="UP000269721">
    <property type="component" value="Unassembled WGS sequence"/>
</dbReference>
<reference evidence="3" key="1">
    <citation type="journal article" date="2018" name="Nat. Microbiol.">
        <title>Leveraging single-cell genomics to expand the fungal tree of life.</title>
        <authorList>
            <person name="Ahrendt S.R."/>
            <person name="Quandt C.A."/>
            <person name="Ciobanu D."/>
            <person name="Clum A."/>
            <person name="Salamov A."/>
            <person name="Andreopoulos B."/>
            <person name="Cheng J.F."/>
            <person name="Woyke T."/>
            <person name="Pelin A."/>
            <person name="Henrissat B."/>
            <person name="Reynolds N.K."/>
            <person name="Benny G.L."/>
            <person name="Smith M.E."/>
            <person name="James T.Y."/>
            <person name="Grigoriev I.V."/>
        </authorList>
    </citation>
    <scope>NUCLEOTIDE SEQUENCE [LARGE SCALE GENOMIC DNA]</scope>
</reference>
<gene>
    <name evidence="2" type="ORF">BDK51DRAFT_47245</name>
</gene>
<accession>A0A4P9W1X3</accession>
<feature type="region of interest" description="Disordered" evidence="1">
    <location>
        <begin position="189"/>
        <end position="233"/>
    </location>
</feature>
<protein>
    <submittedName>
        <fullName evidence="2">Uncharacterized protein</fullName>
    </submittedName>
</protein>
<feature type="compositionally biased region" description="Low complexity" evidence="1">
    <location>
        <begin position="212"/>
        <end position="225"/>
    </location>
</feature>
<name>A0A4P9W1X3_9FUNG</name>
<evidence type="ECO:0000256" key="1">
    <source>
        <dbReference type="SAM" id="MobiDB-lite"/>
    </source>
</evidence>
<dbReference type="PRINTS" id="PR01217">
    <property type="entry name" value="PRICHEXTENSN"/>
</dbReference>
<proteinExistence type="predicted"/>